<dbReference type="Proteomes" id="UP000325313">
    <property type="component" value="Unassembled WGS sequence"/>
</dbReference>
<accession>A0A5B0S3K5</accession>
<dbReference type="PANTHER" id="PTHR33324">
    <property type="entry name" value="EXPRESSED PROTEIN"/>
    <property type="match status" value="1"/>
</dbReference>
<dbReference type="EMBL" id="VDEP01000079">
    <property type="protein sequence ID" value="KAA1132507.1"/>
    <property type="molecule type" value="Genomic_DNA"/>
</dbReference>
<dbReference type="PANTHER" id="PTHR33324:SF2">
    <property type="entry name" value="MYB_SANT-LIKE DNA-BINDING DOMAIN-CONTAINING PROTEIN"/>
    <property type="match status" value="1"/>
</dbReference>
<feature type="compositionally biased region" description="Polar residues" evidence="1">
    <location>
        <begin position="24"/>
        <end position="38"/>
    </location>
</feature>
<sequence>MLVPGGHRSPGSLGYEFQRPVTGRCSQPQSTLTKQGQHPRSDDILDQTYMDQLRNGQSIRLTRSAVARGRSWYLDAVNGGPTSMDILVTWLSTPGNYDRWLSTPIPGPHREDFCTEIVEIMQQHGIHHRNAMGKSSVLIFLAQALTPIAR</sequence>
<gene>
    <name evidence="2" type="ORF">PGTUg99_007938</name>
</gene>
<feature type="region of interest" description="Disordered" evidence="1">
    <location>
        <begin position="1"/>
        <end position="42"/>
    </location>
</feature>
<name>A0A5B0S3K5_PUCGR</name>
<dbReference type="AlphaFoldDB" id="A0A5B0S3K5"/>
<evidence type="ECO:0000313" key="3">
    <source>
        <dbReference type="Proteomes" id="UP000325313"/>
    </source>
</evidence>
<proteinExistence type="predicted"/>
<protein>
    <submittedName>
        <fullName evidence="2">Uncharacterized protein</fullName>
    </submittedName>
</protein>
<evidence type="ECO:0000313" key="2">
    <source>
        <dbReference type="EMBL" id="KAA1132507.1"/>
    </source>
</evidence>
<evidence type="ECO:0000256" key="1">
    <source>
        <dbReference type="SAM" id="MobiDB-lite"/>
    </source>
</evidence>
<comment type="caution">
    <text evidence="2">The sequence shown here is derived from an EMBL/GenBank/DDBJ whole genome shotgun (WGS) entry which is preliminary data.</text>
</comment>
<reference evidence="2 3" key="1">
    <citation type="submission" date="2019-05" db="EMBL/GenBank/DDBJ databases">
        <title>Emergence of the Ug99 lineage of the wheat stem rust pathogen through somatic hybridization.</title>
        <authorList>
            <person name="Li F."/>
            <person name="Upadhyaya N.M."/>
            <person name="Sperschneider J."/>
            <person name="Matny O."/>
            <person name="Nguyen-Phuc H."/>
            <person name="Mago R."/>
            <person name="Raley C."/>
            <person name="Miller M.E."/>
            <person name="Silverstein K.A.T."/>
            <person name="Henningsen E."/>
            <person name="Hirsch C.D."/>
            <person name="Visser B."/>
            <person name="Pretorius Z.A."/>
            <person name="Steffenson B.J."/>
            <person name="Schwessinger B."/>
            <person name="Dodds P.N."/>
            <person name="Figueroa M."/>
        </authorList>
    </citation>
    <scope>NUCLEOTIDE SEQUENCE [LARGE SCALE GENOMIC DNA]</scope>
    <source>
        <strain evidence="2 3">Ug99</strain>
    </source>
</reference>
<organism evidence="2 3">
    <name type="scientific">Puccinia graminis f. sp. tritici</name>
    <dbReference type="NCBI Taxonomy" id="56615"/>
    <lineage>
        <taxon>Eukaryota</taxon>
        <taxon>Fungi</taxon>
        <taxon>Dikarya</taxon>
        <taxon>Basidiomycota</taxon>
        <taxon>Pucciniomycotina</taxon>
        <taxon>Pucciniomycetes</taxon>
        <taxon>Pucciniales</taxon>
        <taxon>Pucciniaceae</taxon>
        <taxon>Puccinia</taxon>
    </lineage>
</organism>